<accession>A0A1H0KSL7</accession>
<evidence type="ECO:0000313" key="2">
    <source>
        <dbReference type="Proteomes" id="UP000242957"/>
    </source>
</evidence>
<organism evidence="1 2">
    <name type="scientific">Pseudomonas jinjuensis</name>
    <dbReference type="NCBI Taxonomy" id="198616"/>
    <lineage>
        <taxon>Bacteria</taxon>
        <taxon>Pseudomonadati</taxon>
        <taxon>Pseudomonadota</taxon>
        <taxon>Gammaproteobacteria</taxon>
        <taxon>Pseudomonadales</taxon>
        <taxon>Pseudomonadaceae</taxon>
        <taxon>Pseudomonas</taxon>
    </lineage>
</organism>
<evidence type="ECO:0000313" key="1">
    <source>
        <dbReference type="EMBL" id="SDO58782.1"/>
    </source>
</evidence>
<keyword evidence="2" id="KW-1185">Reference proteome</keyword>
<protein>
    <submittedName>
        <fullName evidence="1">Uncharacterized protein</fullName>
    </submittedName>
</protein>
<dbReference type="EMBL" id="FNIJ01000013">
    <property type="protein sequence ID" value="SDO58782.1"/>
    <property type="molecule type" value="Genomic_DNA"/>
</dbReference>
<reference evidence="2" key="1">
    <citation type="submission" date="2016-10" db="EMBL/GenBank/DDBJ databases">
        <authorList>
            <person name="Varghese N."/>
            <person name="Submissions S."/>
        </authorList>
    </citation>
    <scope>NUCLEOTIDE SEQUENCE [LARGE SCALE GENOMIC DNA]</scope>
    <source>
        <strain evidence="2">JCM 21621</strain>
    </source>
</reference>
<sequence>MISCRSKSFWIAFIIFLPPLLIGNRYGFKTMTSVYKTDMGNGVVIYADDYVKTGRWVFHCGRSRLISREPLPAPLGELKRAGEITIGNMYGLNDSDEKLAKDAILALTAIPDWYRNLRYLYSVLDENSDLNSHVFDLLMTHEGRQWAFRIWQEVEPGGKSSFDITAVPYDPESYLDHAGALQAAASSCSSPQ</sequence>
<name>A0A1H0KSL7_9PSED</name>
<dbReference type="Proteomes" id="UP000242957">
    <property type="component" value="Unassembled WGS sequence"/>
</dbReference>
<dbReference type="AlphaFoldDB" id="A0A1H0KSL7"/>
<gene>
    <name evidence="1" type="ORF">SAMN05216193_11340</name>
</gene>
<proteinExistence type="predicted"/>